<proteinExistence type="predicted"/>
<reference evidence="1" key="1">
    <citation type="submission" date="2018-11" db="EMBL/GenBank/DDBJ databases">
        <authorList>
            <consortium name="Pathogen Informatics"/>
        </authorList>
    </citation>
    <scope>NUCLEOTIDE SEQUENCE</scope>
</reference>
<comment type="caution">
    <text evidence="1">The sequence shown here is derived from an EMBL/GenBank/DDBJ whole genome shotgun (WGS) entry which is preliminary data.</text>
</comment>
<evidence type="ECO:0000313" key="1">
    <source>
        <dbReference type="EMBL" id="VEL16287.1"/>
    </source>
</evidence>
<protein>
    <submittedName>
        <fullName evidence="1">Uncharacterized protein</fullName>
    </submittedName>
</protein>
<dbReference type="Proteomes" id="UP000784294">
    <property type="component" value="Unassembled WGS sequence"/>
</dbReference>
<dbReference type="AlphaFoldDB" id="A0A3S5BSH2"/>
<accession>A0A3S5BSH2</accession>
<dbReference type="EMBL" id="CAAALY010027879">
    <property type="protein sequence ID" value="VEL16287.1"/>
    <property type="molecule type" value="Genomic_DNA"/>
</dbReference>
<evidence type="ECO:0000313" key="2">
    <source>
        <dbReference type="Proteomes" id="UP000784294"/>
    </source>
</evidence>
<name>A0A3S5BSH2_9PLAT</name>
<organism evidence="1 2">
    <name type="scientific">Protopolystoma xenopodis</name>
    <dbReference type="NCBI Taxonomy" id="117903"/>
    <lineage>
        <taxon>Eukaryota</taxon>
        <taxon>Metazoa</taxon>
        <taxon>Spiralia</taxon>
        <taxon>Lophotrochozoa</taxon>
        <taxon>Platyhelminthes</taxon>
        <taxon>Monogenea</taxon>
        <taxon>Polyopisthocotylea</taxon>
        <taxon>Polystomatidea</taxon>
        <taxon>Polystomatidae</taxon>
        <taxon>Protopolystoma</taxon>
    </lineage>
</organism>
<keyword evidence="2" id="KW-1185">Reference proteome</keyword>
<sequence>MSIVAILKVDGPHPSPPQQINKILLRCRSELGVATGVRIGGGMSSRIREDALVGQTRVDTCQACQGSVARDEHSRRLTSSTGLAWQRSPRCSAWPAESGVCERPRHEEMQILLEPGVEMLTGRQAQTSKRWIWPSDCSLTYFEWKHQAMNLTMRARIVAELSCYGIRYRLQPQ</sequence>
<gene>
    <name evidence="1" type="ORF">PXEA_LOCUS9727</name>
</gene>